<keyword evidence="2" id="KW-1185">Reference proteome</keyword>
<organism evidence="1 2">
    <name type="scientific">Gluconobacter oxydans (strain 621H)</name>
    <name type="common">Gluconobacter suboxydans</name>
    <dbReference type="NCBI Taxonomy" id="290633"/>
    <lineage>
        <taxon>Bacteria</taxon>
        <taxon>Pseudomonadati</taxon>
        <taxon>Pseudomonadota</taxon>
        <taxon>Alphaproteobacteria</taxon>
        <taxon>Acetobacterales</taxon>
        <taxon>Acetobacteraceae</taxon>
        <taxon>Gluconobacter</taxon>
    </lineage>
</organism>
<dbReference type="Proteomes" id="UP000006375">
    <property type="component" value="Chromosome"/>
</dbReference>
<protein>
    <submittedName>
        <fullName evidence="1">Putative phage protein</fullName>
    </submittedName>
</protein>
<name>Q5FNG6_GLUOX</name>
<sequence length="229" mass="25600">MMKREMSDAELLEICSSGGFQDIEIEEEDHSIILLDVPIQHQSKEYVRLTLSEPTLYDVLGAAQVIGKRPSLQSVYDSQIVLVAKAAGVPQVVIQKLPSRVLDRAVEYVTAFERGARREMNDPEMMDALDLRPEKIMIFREAIQGGGKEFSEMKLREPSVAERRRFKAGEGSGTIEAALRAEMSLVEEISEWHRAALLRLPISKFAEAADYVTGFFIPGPQTGTAFLEN</sequence>
<dbReference type="HOGENOM" id="CLU_1208379_0_0_5"/>
<dbReference type="KEGG" id="gox:GOX2349"/>
<gene>
    <name evidence="1" type="ordered locus">GOX2349</name>
</gene>
<dbReference type="AlphaFoldDB" id="Q5FNG6"/>
<dbReference type="RefSeq" id="WP_011253851.1">
    <property type="nucleotide sequence ID" value="NC_006677.1"/>
</dbReference>
<evidence type="ECO:0000313" key="1">
    <source>
        <dbReference type="EMBL" id="AAW62081.1"/>
    </source>
</evidence>
<proteinExistence type="predicted"/>
<dbReference type="Pfam" id="PF10109">
    <property type="entry name" value="Phage_TAC_7"/>
    <property type="match status" value="2"/>
</dbReference>
<dbReference type="InterPro" id="IPR019289">
    <property type="entry name" value="Phage_tail_E/E"/>
</dbReference>
<accession>Q5FNG6</accession>
<dbReference type="EMBL" id="CP000009">
    <property type="protein sequence ID" value="AAW62081.1"/>
    <property type="molecule type" value="Genomic_DNA"/>
</dbReference>
<dbReference type="STRING" id="290633.GOX2349"/>
<reference evidence="1 2" key="1">
    <citation type="journal article" date="2005" name="Nat. Biotechnol.">
        <title>Complete genome sequence of the acetic acid bacterium Gluconobacter oxydans.</title>
        <authorList>
            <person name="Prust C."/>
            <person name="Hoffmeister M."/>
            <person name="Liesegang H."/>
            <person name="Wiezer A."/>
            <person name="Fricke W.F."/>
            <person name="Ehrenreich A."/>
            <person name="Gottschalk G."/>
            <person name="Deppenmeier U."/>
        </authorList>
    </citation>
    <scope>NUCLEOTIDE SEQUENCE [LARGE SCALE GENOMIC DNA]</scope>
    <source>
        <strain evidence="1 2">621H</strain>
    </source>
</reference>
<evidence type="ECO:0000313" key="2">
    <source>
        <dbReference type="Proteomes" id="UP000006375"/>
    </source>
</evidence>